<gene>
    <name evidence="1" type="ORF">UT53_C0001G0001</name>
</gene>
<protein>
    <submittedName>
        <fullName evidence="1">Uncharacterized protein</fullName>
    </submittedName>
</protein>
<name>A0A0G0SEA6_9BACT</name>
<organism evidence="1 2">
    <name type="scientific">Candidatus Yanofskybacteria bacterium GW2011_GWD2_39_48</name>
    <dbReference type="NCBI Taxonomy" id="1619031"/>
    <lineage>
        <taxon>Bacteria</taxon>
        <taxon>Candidatus Yanofskyibacteriota</taxon>
    </lineage>
</organism>
<comment type="caution">
    <text evidence="1">The sequence shown here is derived from an EMBL/GenBank/DDBJ whole genome shotgun (WGS) entry which is preliminary data.</text>
</comment>
<dbReference type="Proteomes" id="UP000034764">
    <property type="component" value="Unassembled WGS sequence"/>
</dbReference>
<dbReference type="AlphaFoldDB" id="A0A0G0SEA6"/>
<evidence type="ECO:0000313" key="2">
    <source>
        <dbReference type="Proteomes" id="UP000034764"/>
    </source>
</evidence>
<evidence type="ECO:0000313" key="1">
    <source>
        <dbReference type="EMBL" id="KKR24012.1"/>
    </source>
</evidence>
<sequence>MAITPDRKQIAEAINRKSKERMNDPKALEFCVMCGEDVPEYRIGTHVNLRKGYVECVGQFCKKCAGTAHANHE</sequence>
<dbReference type="EMBL" id="LBXD01000001">
    <property type="protein sequence ID" value="KKR24012.1"/>
    <property type="molecule type" value="Genomic_DNA"/>
</dbReference>
<proteinExistence type="predicted"/>
<accession>A0A0G0SEA6</accession>
<reference evidence="1 2" key="1">
    <citation type="journal article" date="2015" name="Nature">
        <title>rRNA introns, odd ribosomes, and small enigmatic genomes across a large radiation of phyla.</title>
        <authorList>
            <person name="Brown C.T."/>
            <person name="Hug L.A."/>
            <person name="Thomas B.C."/>
            <person name="Sharon I."/>
            <person name="Castelle C.J."/>
            <person name="Singh A."/>
            <person name="Wilkins M.J."/>
            <person name="Williams K.H."/>
            <person name="Banfield J.F."/>
        </authorList>
    </citation>
    <scope>NUCLEOTIDE SEQUENCE [LARGE SCALE GENOMIC DNA]</scope>
</reference>